<accession>A0ABS4BK47</accession>
<gene>
    <name evidence="1" type="ORF">J6595_16285</name>
</gene>
<dbReference type="InterPro" id="IPR011051">
    <property type="entry name" value="RmlC_Cupin_sf"/>
</dbReference>
<organism evidence="1 2">
    <name type="scientific">Jiella mangrovi</name>
    <dbReference type="NCBI Taxonomy" id="2821407"/>
    <lineage>
        <taxon>Bacteria</taxon>
        <taxon>Pseudomonadati</taxon>
        <taxon>Pseudomonadota</taxon>
        <taxon>Alphaproteobacteria</taxon>
        <taxon>Hyphomicrobiales</taxon>
        <taxon>Aurantimonadaceae</taxon>
        <taxon>Jiella</taxon>
    </lineage>
</organism>
<reference evidence="1 2" key="1">
    <citation type="submission" date="2021-04" db="EMBL/GenBank/DDBJ databases">
        <title>Whole genome sequence of Jiella sp. KSK16Y-1.</title>
        <authorList>
            <person name="Tuo L."/>
        </authorList>
    </citation>
    <scope>NUCLEOTIDE SEQUENCE [LARGE SCALE GENOMIC DNA]</scope>
    <source>
        <strain evidence="1 2">KSK16Y-1</strain>
    </source>
</reference>
<dbReference type="Proteomes" id="UP000678276">
    <property type="component" value="Unassembled WGS sequence"/>
</dbReference>
<dbReference type="RefSeq" id="WP_209595645.1">
    <property type="nucleotide sequence ID" value="NZ_JAGJCF010000014.1"/>
</dbReference>
<dbReference type="InterPro" id="IPR014710">
    <property type="entry name" value="RmlC-like_jellyroll"/>
</dbReference>
<name>A0ABS4BK47_9HYPH</name>
<dbReference type="EMBL" id="JAGJCF010000014">
    <property type="protein sequence ID" value="MBP0617145.1"/>
    <property type="molecule type" value="Genomic_DNA"/>
</dbReference>
<sequence>MTATLSDCPNWKYLLQEFDTLYRYGSAGGSKAIRSHRKRVRDALSAIIDTNPEIVVVEPTRKPVVEHLPRALDLGARAAVSGVARALGHVAAHLAWDYGYPSVPKSLSKKYAYAEILGPKGPVRAQGLILGFVLFAPGTTYPQHAHQDIEESYVSVAGAWSENDNAVYAPGSLILNRSGVEHRITTGDLDPCLLAYAWAGPRERLAAPGMKFSARRGSARDGT</sequence>
<evidence type="ECO:0000313" key="2">
    <source>
        <dbReference type="Proteomes" id="UP000678276"/>
    </source>
</evidence>
<comment type="caution">
    <text evidence="1">The sequence shown here is derived from an EMBL/GenBank/DDBJ whole genome shotgun (WGS) entry which is preliminary data.</text>
</comment>
<dbReference type="InterPro" id="IPR031723">
    <property type="entry name" value="DMSP_lyase"/>
</dbReference>
<evidence type="ECO:0000313" key="1">
    <source>
        <dbReference type="EMBL" id="MBP0617145.1"/>
    </source>
</evidence>
<proteinExistence type="predicted"/>
<keyword evidence="2" id="KW-1185">Reference proteome</keyword>
<dbReference type="Pfam" id="PF16867">
    <property type="entry name" value="DMSP_lyase"/>
    <property type="match status" value="1"/>
</dbReference>
<protein>
    <submittedName>
        <fullName evidence="1">Cupin domain-containing protein</fullName>
    </submittedName>
</protein>
<dbReference type="Gene3D" id="2.60.120.10">
    <property type="entry name" value="Jelly Rolls"/>
    <property type="match status" value="1"/>
</dbReference>
<dbReference type="SUPFAM" id="SSF51182">
    <property type="entry name" value="RmlC-like cupins"/>
    <property type="match status" value="1"/>
</dbReference>